<dbReference type="PANTHER" id="PTHR19443">
    <property type="entry name" value="HEXOKINASE"/>
    <property type="match status" value="1"/>
</dbReference>
<gene>
    <name evidence="9" type="ORF">ST47_g4866</name>
</gene>
<dbReference type="InterPro" id="IPR001312">
    <property type="entry name" value="Hexokinase"/>
</dbReference>
<dbReference type="GO" id="GO:0008865">
    <property type="term" value="F:fructokinase activity"/>
    <property type="evidence" value="ECO:0007669"/>
    <property type="project" value="TreeGrafter"/>
</dbReference>
<dbReference type="GO" id="GO:0005829">
    <property type="term" value="C:cytosol"/>
    <property type="evidence" value="ECO:0007669"/>
    <property type="project" value="TreeGrafter"/>
</dbReference>
<dbReference type="UniPathway" id="UPA00109">
    <property type="reaction ID" value="UER00180"/>
</dbReference>
<dbReference type="PANTHER" id="PTHR19443:SF29">
    <property type="entry name" value="PHOSPHOTRANSFERASE"/>
    <property type="match status" value="1"/>
</dbReference>
<sequence length="536" mass="58390">MVPFQESGDVHDVFHELTSCLDTKTLLDLARRFSETYENLARDSTEHFLVTPVTALPTGKEQGRFLAIDLGGSNLRVGFVELAGDLDKPGRSGNQAHHGRGHFPAKINRSHDKSWSIGDHLKMDKPEDLFKWVGDCMAEVVADAINDTTISKDKEVLLGVTFSFPMAQTSLSEARLLPMGKGFAINTHLNLGEMLLAGYARHCSVSSTDGILADDATDAKSDDLLPSLRVAAITNDTVATFVSLAYTVNSTRSSRVTMGLIVGTGTNATIPMRPTSLHPSKLSGIQQSEAADSIVINTEWTIRGTDKPLEALGIKTRWDRTLDQNSDAPGFQPFEYMTSGRYLGEIVRMAFVYIVSLDTDMDRIPYILQDKNALPTRFLSETVARLDHNSLRELLAKEYPSNVAGDDSFWTATRVHLLRSLAQTVQQRSSALIAAASVGLLGCAGDISLTQRSTTQPSLSGSESDVPPDMEELVIAYTGSTISQYPHWLEDCQKWIDELVTASGLNSGRRVVLREAVDGGIVGAAVLAGMENKMLQ</sequence>
<dbReference type="EMBL" id="JYNV01000179">
    <property type="protein sequence ID" value="KZM23979.1"/>
    <property type="molecule type" value="Genomic_DNA"/>
</dbReference>
<comment type="similarity">
    <text evidence="1 6">Belongs to the hexokinase family.</text>
</comment>
<reference evidence="9 10" key="1">
    <citation type="journal article" date="2016" name="Sci. Rep.">
        <title>Draft genome sequencing and secretome analysis of fungal phytopathogen Ascochyta rabiei provides insight into the necrotrophic effector repertoire.</title>
        <authorList>
            <person name="Verma S."/>
            <person name="Gazara R.K."/>
            <person name="Nizam S."/>
            <person name="Parween S."/>
            <person name="Chattopadhyay D."/>
            <person name="Verma P.K."/>
        </authorList>
    </citation>
    <scope>NUCLEOTIDE SEQUENCE [LARGE SCALE GENOMIC DNA]</scope>
    <source>
        <strain evidence="9 10">ArDII</strain>
    </source>
</reference>
<evidence type="ECO:0000256" key="4">
    <source>
        <dbReference type="ARBA" id="ARBA00022777"/>
    </source>
</evidence>
<keyword evidence="5 6" id="KW-0067">ATP-binding</keyword>
<comment type="caution">
    <text evidence="9">The sequence shown here is derived from an EMBL/GenBank/DDBJ whole genome shotgun (WGS) entry which is preliminary data.</text>
</comment>
<dbReference type="GO" id="GO:0005536">
    <property type="term" value="F:D-glucose binding"/>
    <property type="evidence" value="ECO:0007669"/>
    <property type="project" value="InterPro"/>
</dbReference>
<keyword evidence="10" id="KW-1185">Reference proteome</keyword>
<dbReference type="SUPFAM" id="SSF53067">
    <property type="entry name" value="Actin-like ATPase domain"/>
    <property type="match status" value="2"/>
</dbReference>
<dbReference type="Gene3D" id="3.40.367.20">
    <property type="match status" value="1"/>
</dbReference>
<feature type="domain" description="Hexokinase C-terminal" evidence="8">
    <location>
        <begin position="258"/>
        <end position="529"/>
    </location>
</feature>
<feature type="domain" description="Hexokinase N-terminal" evidence="7">
    <location>
        <begin position="21"/>
        <end position="246"/>
    </location>
</feature>
<dbReference type="CDD" id="cd24000">
    <property type="entry name" value="ASKHA_NBD_HK"/>
    <property type="match status" value="1"/>
</dbReference>
<protein>
    <recommendedName>
        <fullName evidence="6">Phosphotransferase</fullName>
        <ecNumber evidence="6">2.7.1.-</ecNumber>
    </recommendedName>
</protein>
<proteinExistence type="inferred from homology"/>
<dbReference type="GO" id="GO:0004340">
    <property type="term" value="F:glucokinase activity"/>
    <property type="evidence" value="ECO:0007669"/>
    <property type="project" value="TreeGrafter"/>
</dbReference>
<dbReference type="GO" id="GO:0019158">
    <property type="term" value="F:mannokinase activity"/>
    <property type="evidence" value="ECO:0007669"/>
    <property type="project" value="TreeGrafter"/>
</dbReference>
<dbReference type="PRINTS" id="PR00475">
    <property type="entry name" value="HEXOKINASE"/>
</dbReference>
<dbReference type="PROSITE" id="PS51748">
    <property type="entry name" value="HEXOKINASE_2"/>
    <property type="match status" value="1"/>
</dbReference>
<evidence type="ECO:0000259" key="8">
    <source>
        <dbReference type="Pfam" id="PF03727"/>
    </source>
</evidence>
<dbReference type="GO" id="GO:0006006">
    <property type="term" value="P:glucose metabolic process"/>
    <property type="evidence" value="ECO:0007669"/>
    <property type="project" value="TreeGrafter"/>
</dbReference>
<accession>A0A163EWS1</accession>
<keyword evidence="6" id="KW-0324">Glycolysis</keyword>
<dbReference type="EC" id="2.7.1.-" evidence="6"/>
<dbReference type="Pfam" id="PF03727">
    <property type="entry name" value="Hexokinase_2"/>
    <property type="match status" value="1"/>
</dbReference>
<dbReference type="GO" id="GO:0006096">
    <property type="term" value="P:glycolytic process"/>
    <property type="evidence" value="ECO:0007669"/>
    <property type="project" value="UniProtKB-UniPathway"/>
</dbReference>
<keyword evidence="2 6" id="KW-0808">Transferase</keyword>
<dbReference type="STRING" id="5454.A0A163EWS1"/>
<evidence type="ECO:0000256" key="5">
    <source>
        <dbReference type="ARBA" id="ARBA00022840"/>
    </source>
</evidence>
<evidence type="ECO:0000313" key="9">
    <source>
        <dbReference type="EMBL" id="KZM23979.1"/>
    </source>
</evidence>
<dbReference type="AlphaFoldDB" id="A0A163EWS1"/>
<dbReference type="InterPro" id="IPR022673">
    <property type="entry name" value="Hexokinase_C"/>
</dbReference>
<dbReference type="InterPro" id="IPR022672">
    <property type="entry name" value="Hexokinase_N"/>
</dbReference>
<keyword evidence="4 6" id="KW-0418">Kinase</keyword>
<evidence type="ECO:0000256" key="3">
    <source>
        <dbReference type="ARBA" id="ARBA00022741"/>
    </source>
</evidence>
<dbReference type="GO" id="GO:0005524">
    <property type="term" value="F:ATP binding"/>
    <property type="evidence" value="ECO:0007669"/>
    <property type="project" value="UniProtKB-UniRule"/>
</dbReference>
<name>A0A163EWS1_DIDRA</name>
<dbReference type="Pfam" id="PF00349">
    <property type="entry name" value="Hexokinase_1"/>
    <property type="match status" value="1"/>
</dbReference>
<evidence type="ECO:0000256" key="1">
    <source>
        <dbReference type="ARBA" id="ARBA00009225"/>
    </source>
</evidence>
<dbReference type="GO" id="GO:0005739">
    <property type="term" value="C:mitochondrion"/>
    <property type="evidence" value="ECO:0007669"/>
    <property type="project" value="TreeGrafter"/>
</dbReference>
<evidence type="ECO:0000256" key="2">
    <source>
        <dbReference type="ARBA" id="ARBA00022679"/>
    </source>
</evidence>
<evidence type="ECO:0000259" key="7">
    <source>
        <dbReference type="Pfam" id="PF00349"/>
    </source>
</evidence>
<dbReference type="GO" id="GO:0001678">
    <property type="term" value="P:intracellular glucose homeostasis"/>
    <property type="evidence" value="ECO:0007669"/>
    <property type="project" value="InterPro"/>
</dbReference>
<dbReference type="Proteomes" id="UP000076837">
    <property type="component" value="Unassembled WGS sequence"/>
</dbReference>
<evidence type="ECO:0000256" key="6">
    <source>
        <dbReference type="RuleBase" id="RU362007"/>
    </source>
</evidence>
<dbReference type="InterPro" id="IPR043129">
    <property type="entry name" value="ATPase_NBD"/>
</dbReference>
<evidence type="ECO:0000313" key="10">
    <source>
        <dbReference type="Proteomes" id="UP000076837"/>
    </source>
</evidence>
<keyword evidence="3 6" id="KW-0547">Nucleotide-binding</keyword>
<dbReference type="GO" id="GO:0006013">
    <property type="term" value="P:mannose metabolic process"/>
    <property type="evidence" value="ECO:0007669"/>
    <property type="project" value="TreeGrafter"/>
</dbReference>
<dbReference type="Gene3D" id="3.30.420.40">
    <property type="match status" value="1"/>
</dbReference>
<organism evidence="9 10">
    <name type="scientific">Didymella rabiei</name>
    <name type="common">Chickpea ascochyta blight fungus</name>
    <name type="synonym">Mycosphaerella rabiei</name>
    <dbReference type="NCBI Taxonomy" id="5454"/>
    <lineage>
        <taxon>Eukaryota</taxon>
        <taxon>Fungi</taxon>
        <taxon>Dikarya</taxon>
        <taxon>Ascomycota</taxon>
        <taxon>Pezizomycotina</taxon>
        <taxon>Dothideomycetes</taxon>
        <taxon>Pleosporomycetidae</taxon>
        <taxon>Pleosporales</taxon>
        <taxon>Pleosporineae</taxon>
        <taxon>Didymellaceae</taxon>
        <taxon>Ascochyta</taxon>
    </lineage>
</organism>